<keyword evidence="4" id="KW-1185">Reference proteome</keyword>
<dbReference type="Gene3D" id="3.40.50.1820">
    <property type="entry name" value="alpha/beta hydrolase"/>
    <property type="match status" value="1"/>
</dbReference>
<protein>
    <submittedName>
        <fullName evidence="3">Surfactin synthase thioesterase subunit</fullName>
    </submittedName>
</protein>
<comment type="similarity">
    <text evidence="1">Belongs to the thioesterase family.</text>
</comment>
<accession>A0A1C5HEF8</accession>
<organism evidence="3 4">
    <name type="scientific">Micromonospora siamensis</name>
    <dbReference type="NCBI Taxonomy" id="299152"/>
    <lineage>
        <taxon>Bacteria</taxon>
        <taxon>Bacillati</taxon>
        <taxon>Actinomycetota</taxon>
        <taxon>Actinomycetes</taxon>
        <taxon>Micromonosporales</taxon>
        <taxon>Micromonosporaceae</taxon>
        <taxon>Micromonospora</taxon>
    </lineage>
</organism>
<dbReference type="GO" id="GO:0008610">
    <property type="term" value="P:lipid biosynthetic process"/>
    <property type="evidence" value="ECO:0007669"/>
    <property type="project" value="TreeGrafter"/>
</dbReference>
<proteinExistence type="inferred from homology"/>
<dbReference type="SUPFAM" id="SSF53474">
    <property type="entry name" value="alpha/beta-Hydrolases"/>
    <property type="match status" value="1"/>
</dbReference>
<reference evidence="3 4" key="1">
    <citation type="submission" date="2016-06" db="EMBL/GenBank/DDBJ databases">
        <authorList>
            <person name="Kjaerup R.B."/>
            <person name="Dalgaard T.S."/>
            <person name="Juul-Madsen H.R."/>
        </authorList>
    </citation>
    <scope>NUCLEOTIDE SEQUENCE [LARGE SCALE GENOMIC DNA]</scope>
    <source>
        <strain evidence="3 4">DSM 45097</strain>
    </source>
</reference>
<dbReference type="RefSeq" id="WP_088969896.1">
    <property type="nucleotide sequence ID" value="NZ_JBHLYF010000031.1"/>
</dbReference>
<sequence length="241" mass="26337">MSAIPVFCFPPAGAGASFYHTWRGFSTTLDVLPVELPGREKRYDEPLPGDLRDLAAQLAGDLAEAASTAGRIVLFGHSFGSVLAYETALVLLAREPGLDLTLVVSGSPGPWTLRGRRIATLPDDEFVAGVREISGYHHPALDDPELRDLLLPTLRADVVMHEAYHSTHGDEPREPLPANILSIRGIEDEVVDEPAAREWARIAGRTFRLEQVPGGHMYLVDSWPGLLRLIQRRLPSVPVTA</sequence>
<dbReference type="AlphaFoldDB" id="A0A1C5HEF8"/>
<evidence type="ECO:0000256" key="1">
    <source>
        <dbReference type="ARBA" id="ARBA00007169"/>
    </source>
</evidence>
<dbReference type="InterPro" id="IPR001031">
    <property type="entry name" value="Thioesterase"/>
</dbReference>
<dbReference type="PANTHER" id="PTHR11487:SF0">
    <property type="entry name" value="S-ACYL FATTY ACID SYNTHASE THIOESTERASE, MEDIUM CHAIN"/>
    <property type="match status" value="1"/>
</dbReference>
<evidence type="ECO:0000259" key="2">
    <source>
        <dbReference type="Pfam" id="PF00975"/>
    </source>
</evidence>
<dbReference type="PANTHER" id="PTHR11487">
    <property type="entry name" value="THIOESTERASE"/>
    <property type="match status" value="1"/>
</dbReference>
<evidence type="ECO:0000313" key="4">
    <source>
        <dbReference type="Proteomes" id="UP000198210"/>
    </source>
</evidence>
<feature type="domain" description="Thioesterase" evidence="2">
    <location>
        <begin position="5"/>
        <end position="233"/>
    </location>
</feature>
<evidence type="ECO:0000313" key="3">
    <source>
        <dbReference type="EMBL" id="SCG44439.1"/>
    </source>
</evidence>
<dbReference type="Proteomes" id="UP000198210">
    <property type="component" value="Chromosome I"/>
</dbReference>
<dbReference type="InterPro" id="IPR029058">
    <property type="entry name" value="AB_hydrolase_fold"/>
</dbReference>
<gene>
    <name evidence="3" type="ORF">GA0074704_1589</name>
</gene>
<dbReference type="InterPro" id="IPR012223">
    <property type="entry name" value="TEII"/>
</dbReference>
<dbReference type="EMBL" id="LT607751">
    <property type="protein sequence ID" value="SCG44439.1"/>
    <property type="molecule type" value="Genomic_DNA"/>
</dbReference>
<dbReference type="Pfam" id="PF00975">
    <property type="entry name" value="Thioesterase"/>
    <property type="match status" value="1"/>
</dbReference>
<name>A0A1C5HEF8_9ACTN</name>